<proteinExistence type="predicted"/>
<evidence type="ECO:0000313" key="4">
    <source>
        <dbReference type="Proteomes" id="UP000324222"/>
    </source>
</evidence>
<dbReference type="Proteomes" id="UP000324222">
    <property type="component" value="Unassembled WGS sequence"/>
</dbReference>
<organism evidence="3 4">
    <name type="scientific">Portunus trituberculatus</name>
    <name type="common">Swimming crab</name>
    <name type="synonym">Neptunus trituberculatus</name>
    <dbReference type="NCBI Taxonomy" id="210409"/>
    <lineage>
        <taxon>Eukaryota</taxon>
        <taxon>Metazoa</taxon>
        <taxon>Ecdysozoa</taxon>
        <taxon>Arthropoda</taxon>
        <taxon>Crustacea</taxon>
        <taxon>Multicrustacea</taxon>
        <taxon>Malacostraca</taxon>
        <taxon>Eumalacostraca</taxon>
        <taxon>Eucarida</taxon>
        <taxon>Decapoda</taxon>
        <taxon>Pleocyemata</taxon>
        <taxon>Brachyura</taxon>
        <taxon>Eubrachyura</taxon>
        <taxon>Portunoidea</taxon>
        <taxon>Portunidae</taxon>
        <taxon>Portuninae</taxon>
        <taxon>Portunus</taxon>
    </lineage>
</organism>
<dbReference type="AlphaFoldDB" id="A0A5B7FD71"/>
<accession>A0A5B7FD71</accession>
<keyword evidence="2" id="KW-0472">Membrane</keyword>
<gene>
    <name evidence="3" type="ORF">E2C01_038074</name>
</gene>
<feature type="compositionally biased region" description="Basic residues" evidence="1">
    <location>
        <begin position="1"/>
        <end position="16"/>
    </location>
</feature>
<keyword evidence="2" id="KW-0812">Transmembrane</keyword>
<feature type="region of interest" description="Disordered" evidence="1">
    <location>
        <begin position="1"/>
        <end position="38"/>
    </location>
</feature>
<keyword evidence="2" id="KW-1133">Transmembrane helix</keyword>
<keyword evidence="4" id="KW-1185">Reference proteome</keyword>
<protein>
    <submittedName>
        <fullName evidence="3">Uncharacterized protein</fullName>
    </submittedName>
</protein>
<reference evidence="3 4" key="1">
    <citation type="submission" date="2019-05" db="EMBL/GenBank/DDBJ databases">
        <title>Another draft genome of Portunus trituberculatus and its Hox gene families provides insights of decapod evolution.</title>
        <authorList>
            <person name="Jeong J.-H."/>
            <person name="Song I."/>
            <person name="Kim S."/>
            <person name="Choi T."/>
            <person name="Kim D."/>
            <person name="Ryu S."/>
            <person name="Kim W."/>
        </authorList>
    </citation>
    <scope>NUCLEOTIDE SEQUENCE [LARGE SCALE GENOMIC DNA]</scope>
    <source>
        <tissue evidence="3">Muscle</tissue>
    </source>
</reference>
<evidence type="ECO:0000256" key="2">
    <source>
        <dbReference type="SAM" id="Phobius"/>
    </source>
</evidence>
<sequence>MLQQLMKKKLRERSRHFGSSPREESELGTFLIPSPEEDSDTGFGVAIFLFYFKRRGVKSGNHSYPTFFKVIVNNDKDMCKVIIMKMTTVVRVVSVVAVWVWRM</sequence>
<dbReference type="EMBL" id="VSRR010006268">
    <property type="protein sequence ID" value="MPC44402.1"/>
    <property type="molecule type" value="Genomic_DNA"/>
</dbReference>
<evidence type="ECO:0000313" key="3">
    <source>
        <dbReference type="EMBL" id="MPC44402.1"/>
    </source>
</evidence>
<feature type="transmembrane region" description="Helical" evidence="2">
    <location>
        <begin position="82"/>
        <end position="101"/>
    </location>
</feature>
<comment type="caution">
    <text evidence="3">The sequence shown here is derived from an EMBL/GenBank/DDBJ whole genome shotgun (WGS) entry which is preliminary data.</text>
</comment>
<name>A0A5B7FD71_PORTR</name>
<evidence type="ECO:0000256" key="1">
    <source>
        <dbReference type="SAM" id="MobiDB-lite"/>
    </source>
</evidence>